<feature type="region of interest" description="Alpha N-terminal domain (alpha-NTD)" evidence="11">
    <location>
        <begin position="1"/>
        <end position="254"/>
    </location>
</feature>
<evidence type="ECO:0000256" key="4">
    <source>
        <dbReference type="ARBA" id="ARBA00022478"/>
    </source>
</evidence>
<keyword evidence="7 11" id="KW-0804">Transcription</keyword>
<dbReference type="SUPFAM" id="SSF47789">
    <property type="entry name" value="C-terminal domain of RNA polymerase alpha subunit"/>
    <property type="match status" value="1"/>
</dbReference>
<dbReference type="Pfam" id="PF01000">
    <property type="entry name" value="RNA_pol_A_bac"/>
    <property type="match status" value="1"/>
</dbReference>
<gene>
    <name evidence="11 13" type="primary">rpoA</name>
    <name evidence="13" type="ORF">HFMG01WIA_4745</name>
</gene>
<dbReference type="SUPFAM" id="SSF55257">
    <property type="entry name" value="RBP11-like subunits of RNA polymerase"/>
    <property type="match status" value="1"/>
</dbReference>
<comment type="function">
    <text evidence="11">DNA-dependent RNA polymerase catalyzes the transcription of DNA into RNA using the four ribonucleoside triphosphates as substrates.</text>
</comment>
<name>J3TRH8_MYCGL</name>
<dbReference type="NCBIfam" id="NF003519">
    <property type="entry name" value="PRK05182.2-5"/>
    <property type="match status" value="1"/>
</dbReference>
<dbReference type="HOGENOM" id="CLU_053084_0_1_14"/>
<dbReference type="RefSeq" id="WP_014886237.1">
    <property type="nucleotide sequence ID" value="NC_018410.1"/>
</dbReference>
<keyword evidence="6 11" id="KW-0548">Nucleotidyltransferase</keyword>
<evidence type="ECO:0000256" key="1">
    <source>
        <dbReference type="ARBA" id="ARBA00007123"/>
    </source>
</evidence>
<evidence type="ECO:0000256" key="8">
    <source>
        <dbReference type="ARBA" id="ARBA00032524"/>
    </source>
</evidence>
<dbReference type="CDD" id="cd06928">
    <property type="entry name" value="RNAP_alpha_NTD"/>
    <property type="match status" value="1"/>
</dbReference>
<dbReference type="InterPro" id="IPR036643">
    <property type="entry name" value="RNApol_insert_sf"/>
</dbReference>
<dbReference type="GO" id="GO:0005737">
    <property type="term" value="C:cytoplasm"/>
    <property type="evidence" value="ECO:0007669"/>
    <property type="project" value="UniProtKB-ARBA"/>
</dbReference>
<dbReference type="EC" id="2.7.7.6" evidence="2 11"/>
<comment type="similarity">
    <text evidence="1 11">Belongs to the RNA polymerase alpha chain family.</text>
</comment>
<dbReference type="SMART" id="SM00662">
    <property type="entry name" value="RPOLD"/>
    <property type="match status" value="1"/>
</dbReference>
<dbReference type="InterPro" id="IPR036603">
    <property type="entry name" value="RBP11-like"/>
</dbReference>
<dbReference type="InterPro" id="IPR011773">
    <property type="entry name" value="DNA-dir_RpoA"/>
</dbReference>
<dbReference type="AlphaFoldDB" id="J3TRH8"/>
<comment type="subunit">
    <text evidence="11">Homodimer. The RNAP catalytic core consists of 2 alpha, 1 beta, 1 beta' and 1 omega subunit. When a sigma factor is associated with the core the holoenzyme is formed, which can initiate transcription.</text>
</comment>
<evidence type="ECO:0000256" key="11">
    <source>
        <dbReference type="HAMAP-Rule" id="MF_00059"/>
    </source>
</evidence>
<dbReference type="GO" id="GO:0046983">
    <property type="term" value="F:protein dimerization activity"/>
    <property type="evidence" value="ECO:0007669"/>
    <property type="project" value="InterPro"/>
</dbReference>
<dbReference type="InterPro" id="IPR011260">
    <property type="entry name" value="RNAP_asu_C"/>
</dbReference>
<evidence type="ECO:0000256" key="9">
    <source>
        <dbReference type="ARBA" id="ARBA00033070"/>
    </source>
</evidence>
<dbReference type="InterPro" id="IPR011263">
    <property type="entry name" value="DNA-dir_RNA_pol_RpoA/D/Rpb3"/>
</dbReference>
<feature type="domain" description="DNA-directed RNA polymerase RpoA/D/Rpb3-type" evidence="12">
    <location>
        <begin position="35"/>
        <end position="253"/>
    </location>
</feature>
<sequence length="340" mass="38240">MSSSQKTSLIFQEQYMQQFLRYNINVIKEDNDKNYGKYIVKPLEKGFGITLGNALRRVMLSHLPGSSVFALKIKGISHEFGFIPGVKEDVTQIILNIKNLVVWISDNMITDETLSETPIEKWPVMTIRANKAGIIKAGDIECPLGFEVFNKDLEICTLSEDAEVAIDIYATRGRGFKSAAENRSEIGSLSIIPIDSNFNPIIKVGYHVEEETSDVITDKLIIEVGTNGLIKSGDAIAIASKILSDHLKPLIDINKSLHDIQVLNEKNVEEKNKKLSIPIEQLDLTVRSYNCLKRHGIQTVEELVTRSKSEIENIRNLGKKSVREINKKLSELYDLKLKNN</sequence>
<keyword evidence="5 11" id="KW-0808">Transferase</keyword>
<dbReference type="NCBIfam" id="TIGR02027">
    <property type="entry name" value="rpoA"/>
    <property type="match status" value="1"/>
</dbReference>
<protein>
    <recommendedName>
        <fullName evidence="3 11">DNA-directed RNA polymerase subunit alpha</fullName>
        <shortName evidence="11">RNAP subunit alpha</shortName>
        <ecNumber evidence="2 11">2.7.7.6</ecNumber>
    </recommendedName>
    <alternativeName>
        <fullName evidence="9 11">RNA polymerase subunit alpha</fullName>
    </alternativeName>
    <alternativeName>
        <fullName evidence="8 11">Transcriptase subunit alpha</fullName>
    </alternativeName>
</protein>
<dbReference type="GO" id="GO:0003677">
    <property type="term" value="F:DNA binding"/>
    <property type="evidence" value="ECO:0007669"/>
    <property type="project" value="UniProtKB-UniRule"/>
</dbReference>
<reference evidence="13 14" key="1">
    <citation type="journal article" date="2012" name="Microbiology">
        <title>Extensive variation in surface lipoprotein gene content and genomic changes associated with virulence during evolution of a novel North American house finch epizootic strain of Mycoplasma gallisepticum.</title>
        <authorList>
            <person name="Tulman E.R."/>
            <person name="Liao X."/>
            <person name="Szczepanek S.M."/>
            <person name="Ley D.H."/>
            <person name="Kutish G.F."/>
            <person name="Geary S.J."/>
        </authorList>
    </citation>
    <scope>NUCLEOTIDE SEQUENCE [LARGE SCALE GENOMIC DNA]</scope>
    <source>
        <strain evidence="14">House finch-associated</strain>
    </source>
</reference>
<comment type="domain">
    <text evidence="11">The N-terminal domain is essential for RNAP assembly and basal transcription, whereas the C-terminal domain is involved in interaction with transcriptional regulators and with upstream promoter elements.</text>
</comment>
<dbReference type="GO" id="GO:0003899">
    <property type="term" value="F:DNA-directed RNA polymerase activity"/>
    <property type="evidence" value="ECO:0007669"/>
    <property type="project" value="UniProtKB-UniRule"/>
</dbReference>
<proteinExistence type="inferred from homology"/>
<dbReference type="EMBL" id="CP003510">
    <property type="protein sequence ID" value="AFP79242.1"/>
    <property type="molecule type" value="Genomic_DNA"/>
</dbReference>
<evidence type="ECO:0000256" key="5">
    <source>
        <dbReference type="ARBA" id="ARBA00022679"/>
    </source>
</evidence>
<dbReference type="HAMAP" id="MF_00059">
    <property type="entry name" value="RNApol_bact_RpoA"/>
    <property type="match status" value="1"/>
</dbReference>
<accession>J3TRH8</accession>
<evidence type="ECO:0000313" key="14">
    <source>
        <dbReference type="Proteomes" id="UP000003940"/>
    </source>
</evidence>
<dbReference type="Pfam" id="PF01193">
    <property type="entry name" value="RNA_pol_L"/>
    <property type="match status" value="1"/>
</dbReference>
<evidence type="ECO:0000313" key="13">
    <source>
        <dbReference type="EMBL" id="AFP79242.1"/>
    </source>
</evidence>
<comment type="catalytic activity">
    <reaction evidence="10 11">
        <text>RNA(n) + a ribonucleoside 5'-triphosphate = RNA(n+1) + diphosphate</text>
        <dbReference type="Rhea" id="RHEA:21248"/>
        <dbReference type="Rhea" id="RHEA-COMP:14527"/>
        <dbReference type="Rhea" id="RHEA-COMP:17342"/>
        <dbReference type="ChEBI" id="CHEBI:33019"/>
        <dbReference type="ChEBI" id="CHEBI:61557"/>
        <dbReference type="ChEBI" id="CHEBI:140395"/>
        <dbReference type="EC" id="2.7.7.6"/>
    </reaction>
</comment>
<dbReference type="Gene3D" id="3.30.1360.10">
    <property type="entry name" value="RNA polymerase, RBP11-like subunit"/>
    <property type="match status" value="1"/>
</dbReference>
<evidence type="ECO:0000256" key="6">
    <source>
        <dbReference type="ARBA" id="ARBA00022695"/>
    </source>
</evidence>
<dbReference type="Gene3D" id="2.170.120.12">
    <property type="entry name" value="DNA-directed RNA polymerase, insert domain"/>
    <property type="match status" value="1"/>
</dbReference>
<dbReference type="SUPFAM" id="SSF56553">
    <property type="entry name" value="Insert subdomain of RNA polymerase alpha subunit"/>
    <property type="match status" value="1"/>
</dbReference>
<organism evidence="13 14">
    <name type="scientific">Mycoplasmoides gallisepticum WI01_2001.043-13-2P</name>
    <dbReference type="NCBI Taxonomy" id="1159201"/>
    <lineage>
        <taxon>Bacteria</taxon>
        <taxon>Bacillati</taxon>
        <taxon>Mycoplasmatota</taxon>
        <taxon>Mycoplasmoidales</taxon>
        <taxon>Mycoplasmoidaceae</taxon>
        <taxon>Mycoplasmoides</taxon>
    </lineage>
</organism>
<dbReference type="FunFam" id="2.170.120.12:FF:000001">
    <property type="entry name" value="DNA-directed RNA polymerase subunit alpha"/>
    <property type="match status" value="1"/>
</dbReference>
<dbReference type="PATRIC" id="fig|1159201.4.peg.1293"/>
<feature type="region of interest" description="Alpha C-terminal domain (alpha-CTD)" evidence="11">
    <location>
        <begin position="272"/>
        <end position="340"/>
    </location>
</feature>
<keyword evidence="4 11" id="KW-0240">DNA-directed RNA polymerase</keyword>
<dbReference type="Proteomes" id="UP000003940">
    <property type="component" value="Chromosome"/>
</dbReference>
<dbReference type="GO" id="GO:0006351">
    <property type="term" value="P:DNA-templated transcription"/>
    <property type="evidence" value="ECO:0007669"/>
    <property type="project" value="UniProtKB-UniRule"/>
</dbReference>
<dbReference type="Gene3D" id="1.10.150.20">
    <property type="entry name" value="5' to 3' exonuclease, C-terminal subdomain"/>
    <property type="match status" value="1"/>
</dbReference>
<evidence type="ECO:0000256" key="3">
    <source>
        <dbReference type="ARBA" id="ARBA00015972"/>
    </source>
</evidence>
<evidence type="ECO:0000259" key="12">
    <source>
        <dbReference type="SMART" id="SM00662"/>
    </source>
</evidence>
<dbReference type="GO" id="GO:0000428">
    <property type="term" value="C:DNA-directed RNA polymerase complex"/>
    <property type="evidence" value="ECO:0007669"/>
    <property type="project" value="UniProtKB-KW"/>
</dbReference>
<evidence type="ECO:0000256" key="10">
    <source>
        <dbReference type="ARBA" id="ARBA00048552"/>
    </source>
</evidence>
<dbReference type="Pfam" id="PF03118">
    <property type="entry name" value="RNA_pol_A_CTD"/>
    <property type="match status" value="1"/>
</dbReference>
<dbReference type="InterPro" id="IPR011262">
    <property type="entry name" value="DNA-dir_RNA_pol_insert"/>
</dbReference>
<dbReference type="KEGG" id="mgw:HFMG01WIA_4745"/>
<evidence type="ECO:0000256" key="2">
    <source>
        <dbReference type="ARBA" id="ARBA00012418"/>
    </source>
</evidence>
<evidence type="ECO:0000256" key="7">
    <source>
        <dbReference type="ARBA" id="ARBA00023163"/>
    </source>
</evidence>